<feature type="transmembrane region" description="Helical" evidence="1">
    <location>
        <begin position="214"/>
        <end position="234"/>
    </location>
</feature>
<accession>A0ABN2NPI4</accession>
<keyword evidence="3" id="KW-1185">Reference proteome</keyword>
<sequence>MITETGVRRPSRRLRDLRPRTALELWVVTPVLGWTALYCLKWLGLGALAPDTMAGFYNASAYWVSYRDGFVRRGLPGAVLEAVLGRPPGVFAASVVAVLLVLLVLAALAALTVAAVRATPSPQDRVVVAALVLASPFTLTLAVINRGRYDAIVVACVVAVVLLARRRTVPLLRVLGISLAVVVGVGSLEISLTFLGPLALLAAVRLGRTTAERVGWGALAVLPGLALAAASLVVRPGVGTLLTIMERASAAGIPLSRSEENSISALGQTTRDALVHTAGIAPLTILFCAVVLGGCYALTAGLLWTYLGHVHPRWALALLSLYGFGALALSAVGDDYRRWWGFAFVAMVASLVLLRRDAVIIPAPRHADGPPGRRLLVVALLVSAAMALFPIWPSWDQSGTNASIDQVQQD</sequence>
<feature type="transmembrane region" description="Helical" evidence="1">
    <location>
        <begin position="175"/>
        <end position="202"/>
    </location>
</feature>
<feature type="transmembrane region" description="Helical" evidence="1">
    <location>
        <begin position="90"/>
        <end position="114"/>
    </location>
</feature>
<feature type="transmembrane region" description="Helical" evidence="1">
    <location>
        <begin position="126"/>
        <end position="144"/>
    </location>
</feature>
<evidence type="ECO:0000256" key="1">
    <source>
        <dbReference type="SAM" id="Phobius"/>
    </source>
</evidence>
<evidence type="ECO:0000313" key="3">
    <source>
        <dbReference type="Proteomes" id="UP001500449"/>
    </source>
</evidence>
<keyword evidence="1" id="KW-0472">Membrane</keyword>
<feature type="transmembrane region" description="Helical" evidence="1">
    <location>
        <begin position="314"/>
        <end position="332"/>
    </location>
</feature>
<name>A0ABN2NPI4_9PSEU</name>
<keyword evidence="1" id="KW-0812">Transmembrane</keyword>
<gene>
    <name evidence="2" type="ORF">GCM10009836_71230</name>
</gene>
<feature type="transmembrane region" description="Helical" evidence="1">
    <location>
        <begin position="21"/>
        <end position="43"/>
    </location>
</feature>
<dbReference type="Proteomes" id="UP001500449">
    <property type="component" value="Unassembled WGS sequence"/>
</dbReference>
<dbReference type="RefSeq" id="WP_344427772.1">
    <property type="nucleotide sequence ID" value="NZ_BAAAQK010000029.1"/>
</dbReference>
<evidence type="ECO:0000313" key="2">
    <source>
        <dbReference type="EMBL" id="GAA1879618.1"/>
    </source>
</evidence>
<proteinExistence type="predicted"/>
<keyword evidence="1" id="KW-1133">Transmembrane helix</keyword>
<dbReference type="EMBL" id="BAAAQK010000029">
    <property type="protein sequence ID" value="GAA1879618.1"/>
    <property type="molecule type" value="Genomic_DNA"/>
</dbReference>
<organism evidence="2 3">
    <name type="scientific">Pseudonocardia ailaonensis</name>
    <dbReference type="NCBI Taxonomy" id="367279"/>
    <lineage>
        <taxon>Bacteria</taxon>
        <taxon>Bacillati</taxon>
        <taxon>Actinomycetota</taxon>
        <taxon>Actinomycetes</taxon>
        <taxon>Pseudonocardiales</taxon>
        <taxon>Pseudonocardiaceae</taxon>
        <taxon>Pseudonocardia</taxon>
    </lineage>
</organism>
<feature type="transmembrane region" description="Helical" evidence="1">
    <location>
        <begin position="280"/>
        <end position="307"/>
    </location>
</feature>
<comment type="caution">
    <text evidence="2">The sequence shown here is derived from an EMBL/GenBank/DDBJ whole genome shotgun (WGS) entry which is preliminary data.</text>
</comment>
<reference evidence="2 3" key="1">
    <citation type="journal article" date="2019" name="Int. J. Syst. Evol. Microbiol.">
        <title>The Global Catalogue of Microorganisms (GCM) 10K type strain sequencing project: providing services to taxonomists for standard genome sequencing and annotation.</title>
        <authorList>
            <consortium name="The Broad Institute Genomics Platform"/>
            <consortium name="The Broad Institute Genome Sequencing Center for Infectious Disease"/>
            <person name="Wu L."/>
            <person name="Ma J."/>
        </authorList>
    </citation>
    <scope>NUCLEOTIDE SEQUENCE [LARGE SCALE GENOMIC DNA]</scope>
    <source>
        <strain evidence="2 3">JCM 16009</strain>
    </source>
</reference>
<feature type="transmembrane region" description="Helical" evidence="1">
    <location>
        <begin position="375"/>
        <end position="392"/>
    </location>
</feature>
<protein>
    <submittedName>
        <fullName evidence="2">Uncharacterized protein</fullName>
    </submittedName>
</protein>
<feature type="transmembrane region" description="Helical" evidence="1">
    <location>
        <begin position="338"/>
        <end position="354"/>
    </location>
</feature>